<dbReference type="FunFam" id="3.30.460.10:FF:000019">
    <property type="entry name" value="tRNA nucleotidyltransferase cca2"/>
    <property type="match status" value="1"/>
</dbReference>
<dbReference type="FunCoup" id="A0A067MXY5">
    <property type="interactions" value="613"/>
</dbReference>
<dbReference type="Gene3D" id="3.30.460.10">
    <property type="entry name" value="Beta Polymerase, domain 2"/>
    <property type="match status" value="1"/>
</dbReference>
<dbReference type="Gene3D" id="1.10.3090.10">
    <property type="entry name" value="cca-adding enzyme, domain 2"/>
    <property type="match status" value="1"/>
</dbReference>
<dbReference type="AlphaFoldDB" id="A0A067MXY5"/>
<proteinExistence type="inferred from homology"/>
<evidence type="ECO:0000256" key="1">
    <source>
        <dbReference type="ARBA" id="ARBA00007265"/>
    </source>
</evidence>
<dbReference type="SUPFAM" id="SSF81301">
    <property type="entry name" value="Nucleotidyltransferase"/>
    <property type="match status" value="1"/>
</dbReference>
<feature type="domain" description="Poly A polymerase head" evidence="7">
    <location>
        <begin position="56"/>
        <end position="197"/>
    </location>
</feature>
<dbReference type="Proteomes" id="UP000027195">
    <property type="component" value="Unassembled WGS sequence"/>
</dbReference>
<comment type="similarity">
    <text evidence="1 5">Belongs to the tRNA nucleotidyltransferase/poly(A) polymerase family.</text>
</comment>
<evidence type="ECO:0000256" key="5">
    <source>
        <dbReference type="RuleBase" id="RU003953"/>
    </source>
</evidence>
<dbReference type="InterPro" id="IPR002646">
    <property type="entry name" value="PolA_pol_head_dom"/>
</dbReference>
<organism evidence="9 10">
    <name type="scientific">Botryobasidium botryosum (strain FD-172 SS1)</name>
    <dbReference type="NCBI Taxonomy" id="930990"/>
    <lineage>
        <taxon>Eukaryota</taxon>
        <taxon>Fungi</taxon>
        <taxon>Dikarya</taxon>
        <taxon>Basidiomycota</taxon>
        <taxon>Agaricomycotina</taxon>
        <taxon>Agaricomycetes</taxon>
        <taxon>Cantharellales</taxon>
        <taxon>Botryobasidiaceae</taxon>
        <taxon>Botryobasidium</taxon>
    </lineage>
</organism>
<evidence type="ECO:0000259" key="7">
    <source>
        <dbReference type="Pfam" id="PF01743"/>
    </source>
</evidence>
<dbReference type="CDD" id="cd05398">
    <property type="entry name" value="NT_ClassII-CCAase"/>
    <property type="match status" value="1"/>
</dbReference>
<dbReference type="GO" id="GO:0052929">
    <property type="term" value="F:ATP:3'-cytidine-cytidine-tRNA adenylyltransferase activity"/>
    <property type="evidence" value="ECO:0007669"/>
    <property type="project" value="TreeGrafter"/>
</dbReference>
<dbReference type="InParanoid" id="A0A067MXY5"/>
<dbReference type="Pfam" id="PF12627">
    <property type="entry name" value="PolyA_pol_RNAbd"/>
    <property type="match status" value="1"/>
</dbReference>
<keyword evidence="4 5" id="KW-0694">RNA-binding</keyword>
<dbReference type="EMBL" id="KL198017">
    <property type="protein sequence ID" value="KDQ20469.1"/>
    <property type="molecule type" value="Genomic_DNA"/>
</dbReference>
<dbReference type="GO" id="GO:0003723">
    <property type="term" value="F:RNA binding"/>
    <property type="evidence" value="ECO:0007669"/>
    <property type="project" value="UniProtKB-KW"/>
</dbReference>
<keyword evidence="2 5" id="KW-0808">Transferase</keyword>
<evidence type="ECO:0000256" key="6">
    <source>
        <dbReference type="SAM" id="MobiDB-lite"/>
    </source>
</evidence>
<evidence type="ECO:0000256" key="2">
    <source>
        <dbReference type="ARBA" id="ARBA00022679"/>
    </source>
</evidence>
<evidence type="ECO:0000313" key="9">
    <source>
        <dbReference type="EMBL" id="KDQ20469.1"/>
    </source>
</evidence>
<evidence type="ECO:0000259" key="8">
    <source>
        <dbReference type="Pfam" id="PF12627"/>
    </source>
</evidence>
<keyword evidence="3" id="KW-0547">Nucleotide-binding</keyword>
<feature type="compositionally biased region" description="Basic and acidic residues" evidence="6">
    <location>
        <begin position="552"/>
        <end position="572"/>
    </location>
</feature>
<dbReference type="GO" id="GO:0001680">
    <property type="term" value="P:tRNA 3'-terminal CCA addition"/>
    <property type="evidence" value="ECO:0007669"/>
    <property type="project" value="TreeGrafter"/>
</dbReference>
<protein>
    <recommendedName>
        <fullName evidence="11">Poly A polymerase head domain-containing protein</fullName>
    </recommendedName>
</protein>
<evidence type="ECO:0000256" key="3">
    <source>
        <dbReference type="ARBA" id="ARBA00022741"/>
    </source>
</evidence>
<dbReference type="PANTHER" id="PTHR13734">
    <property type="entry name" value="TRNA-NUCLEOTIDYLTRANSFERASE"/>
    <property type="match status" value="1"/>
</dbReference>
<reference evidence="10" key="1">
    <citation type="journal article" date="2014" name="Proc. Natl. Acad. Sci. U.S.A.">
        <title>Extensive sampling of basidiomycete genomes demonstrates inadequacy of the white-rot/brown-rot paradigm for wood decay fungi.</title>
        <authorList>
            <person name="Riley R."/>
            <person name="Salamov A.A."/>
            <person name="Brown D.W."/>
            <person name="Nagy L.G."/>
            <person name="Floudas D."/>
            <person name="Held B.W."/>
            <person name="Levasseur A."/>
            <person name="Lombard V."/>
            <person name="Morin E."/>
            <person name="Otillar R."/>
            <person name="Lindquist E.A."/>
            <person name="Sun H."/>
            <person name="LaButti K.M."/>
            <person name="Schmutz J."/>
            <person name="Jabbour D."/>
            <person name="Luo H."/>
            <person name="Baker S.E."/>
            <person name="Pisabarro A.G."/>
            <person name="Walton J.D."/>
            <person name="Blanchette R.A."/>
            <person name="Henrissat B."/>
            <person name="Martin F."/>
            <person name="Cullen D."/>
            <person name="Hibbett D.S."/>
            <person name="Grigoriev I.V."/>
        </authorList>
    </citation>
    <scope>NUCLEOTIDE SEQUENCE [LARGE SCALE GENOMIC DNA]</scope>
    <source>
        <strain evidence="10">FD-172 SS1</strain>
    </source>
</reference>
<sequence length="572" mass="63006">MASNSSLRHLQFRAAVDRPVELKIQLTPKEEEICTLLDDCCKNLLATRPDIKPVECRIAGGWVRDKLLGLGSNDIDIGLSSIMGVDFAELLVAFLSSKDGNTVDATIAKIARNPDQSKHLETAKVKLLDTEIDLVNLRSEVYTQDSRIPSEIAFGTPLEDALRRDITINALFYNVHTRSVEDLTEKGLDDLRAGAIRTPLPPLETFADDPLRVLRCVRFASRFGFKLEEEVKEAIKDPVIQEALKIKISRERVGDEIDKMMKGRDPLLALWLIDTLALHDSIFYIPLPLSSTLSGSPGPRSTSLAAASILQTLTSPSEGISFRIHPALAALANDPSVMRRLFLASALTPFKGISYKEKKREPLAAEAVIREGLKIGNQNHYLDAIPALFQSTSMISSAVLSELLSISPGDPRNPRAAIGLFLREKSIHYPLSGTHWTSSLLFALVQELVASWDAENQTLNAATGIIGIYNEFVQRVIDLDLTTAVDEKPRLDGRQVCALLSIKPSPTTGLILSRVIEWQLENPQGSEEECQQWLKAEFEAGRLPSAPIGSDITKRPGGEGKEKAKKMKVEPK</sequence>
<evidence type="ECO:0000313" key="10">
    <source>
        <dbReference type="Proteomes" id="UP000027195"/>
    </source>
</evidence>
<dbReference type="InterPro" id="IPR043519">
    <property type="entry name" value="NT_sf"/>
</dbReference>
<name>A0A067MXY5_BOTB1</name>
<dbReference type="OrthoDB" id="445712at2759"/>
<dbReference type="PANTHER" id="PTHR13734:SF5">
    <property type="entry name" value="CCA TRNA NUCLEOTIDYLTRANSFERASE, MITOCHONDRIAL"/>
    <property type="match status" value="1"/>
</dbReference>
<dbReference type="HOGENOM" id="CLU_019592_2_1_1"/>
<dbReference type="STRING" id="930990.A0A067MXY5"/>
<feature type="region of interest" description="Disordered" evidence="6">
    <location>
        <begin position="544"/>
        <end position="572"/>
    </location>
</feature>
<dbReference type="GO" id="GO:0000166">
    <property type="term" value="F:nucleotide binding"/>
    <property type="evidence" value="ECO:0007669"/>
    <property type="project" value="UniProtKB-KW"/>
</dbReference>
<evidence type="ECO:0000256" key="4">
    <source>
        <dbReference type="ARBA" id="ARBA00022884"/>
    </source>
</evidence>
<dbReference type="SUPFAM" id="SSF81891">
    <property type="entry name" value="Poly A polymerase C-terminal region-like"/>
    <property type="match status" value="1"/>
</dbReference>
<dbReference type="GO" id="GO:0052927">
    <property type="term" value="F:CC tRNA cytidylyltransferase activity"/>
    <property type="evidence" value="ECO:0007669"/>
    <property type="project" value="TreeGrafter"/>
</dbReference>
<dbReference type="GO" id="GO:0005739">
    <property type="term" value="C:mitochondrion"/>
    <property type="evidence" value="ECO:0007669"/>
    <property type="project" value="UniProtKB-ARBA"/>
</dbReference>
<keyword evidence="10" id="KW-1185">Reference proteome</keyword>
<accession>A0A067MXY5</accession>
<dbReference type="Pfam" id="PF01743">
    <property type="entry name" value="PolyA_pol"/>
    <property type="match status" value="1"/>
</dbReference>
<dbReference type="InterPro" id="IPR032828">
    <property type="entry name" value="PolyA_RNA-bd"/>
</dbReference>
<evidence type="ECO:0008006" key="11">
    <source>
        <dbReference type="Google" id="ProtNLM"/>
    </source>
</evidence>
<feature type="domain" description="tRNA nucleotidyltransferase/poly(A) polymerase RNA and SrmB- binding" evidence="8">
    <location>
        <begin position="224"/>
        <end position="283"/>
    </location>
</feature>
<gene>
    <name evidence="9" type="ORF">BOTBODRAFT_100756</name>
</gene>